<dbReference type="KEGG" id="sre:PTSG_06400"/>
<protein>
    <submittedName>
        <fullName evidence="3">Uncharacterized protein</fullName>
    </submittedName>
</protein>
<proteinExistence type="predicted"/>
<evidence type="ECO:0000256" key="2">
    <source>
        <dbReference type="SAM" id="SignalP"/>
    </source>
</evidence>
<dbReference type="AlphaFoldDB" id="F2UCT2"/>
<feature type="chain" id="PRO_5012090507" evidence="2">
    <location>
        <begin position="16"/>
        <end position="336"/>
    </location>
</feature>
<dbReference type="OMA" id="KWSASHI"/>
<keyword evidence="4" id="KW-1185">Reference proteome</keyword>
<evidence type="ECO:0000313" key="3">
    <source>
        <dbReference type="EMBL" id="EGD74389.1"/>
    </source>
</evidence>
<dbReference type="RefSeq" id="XP_004993289.1">
    <property type="nucleotide sequence ID" value="XM_004993232.1"/>
</dbReference>
<feature type="signal peptide" evidence="2">
    <location>
        <begin position="1"/>
        <end position="15"/>
    </location>
</feature>
<evidence type="ECO:0000256" key="1">
    <source>
        <dbReference type="SAM" id="MobiDB-lite"/>
    </source>
</evidence>
<sequence length="336" mass="37497">MACVVCLLAGVGLHAVVLPRLRGDSAAGTSIEGSELPQEDPRRMSSQEQPEPWRPVPLHQCADTSLAVLFTFHAGKQLADAVAFLQQLQAMKPCFHTPATLIIFTETEQSKQLAVDELTEHLKADTITGCFPEVEFRSAQLTPAQDTYPKGASLQFHAALDQVQGRFDYTLLIEPDVVVLQPGWLDAMCDVVSTHARLIGDEEGPWVIGSVPRAPKVRYPRPVSHRLHLNGNAIYNTRSAVFAGVRHSVRTNAFQNTQDKGELRSYQASDTGRAYDVDFASFLFHSKHFDFVQQHYHRFIASPFIQNWWRGKWSASHILEESPQTFLVHGGTKIQS</sequence>
<accession>F2UCT2</accession>
<reference evidence="3" key="1">
    <citation type="submission" date="2009-08" db="EMBL/GenBank/DDBJ databases">
        <title>Annotation of Salpingoeca rosetta.</title>
        <authorList>
            <consortium name="The Broad Institute Genome Sequencing Platform"/>
            <person name="Russ C."/>
            <person name="Cuomo C."/>
            <person name="Burger G."/>
            <person name="Gray M.W."/>
            <person name="Holland P.W.H."/>
            <person name="King N."/>
            <person name="Lang F.B.F."/>
            <person name="Roger A.J."/>
            <person name="Ruiz-Trillo I."/>
            <person name="Young S.K."/>
            <person name="Zeng Q."/>
            <person name="Gargeya S."/>
            <person name="Alvarado L."/>
            <person name="Berlin A."/>
            <person name="Chapman S.B."/>
            <person name="Chen Z."/>
            <person name="Freedman E."/>
            <person name="Gellesch M."/>
            <person name="Goldberg J."/>
            <person name="Griggs A."/>
            <person name="Gujja S."/>
            <person name="Heilman E."/>
            <person name="Heiman D."/>
            <person name="Howarth C."/>
            <person name="Mehta T."/>
            <person name="Neiman D."/>
            <person name="Pearson M."/>
            <person name="Roberts A."/>
            <person name="Saif S."/>
            <person name="Shea T."/>
            <person name="Shenoy N."/>
            <person name="Sisk P."/>
            <person name="Stolte C."/>
            <person name="Sykes S."/>
            <person name="White J."/>
            <person name="Yandava C."/>
            <person name="Haas B."/>
            <person name="Nusbaum C."/>
            <person name="Birren B."/>
        </authorList>
    </citation>
    <scope>NUCLEOTIDE SEQUENCE [LARGE SCALE GENOMIC DNA]</scope>
    <source>
        <strain evidence="3">ATCC 50818</strain>
    </source>
</reference>
<dbReference type="EMBL" id="GL832968">
    <property type="protein sequence ID" value="EGD74389.1"/>
    <property type="molecule type" value="Genomic_DNA"/>
</dbReference>
<organism evidence="4">
    <name type="scientific">Salpingoeca rosetta (strain ATCC 50818 / BSB-021)</name>
    <dbReference type="NCBI Taxonomy" id="946362"/>
    <lineage>
        <taxon>Eukaryota</taxon>
        <taxon>Choanoflagellata</taxon>
        <taxon>Craspedida</taxon>
        <taxon>Salpingoecidae</taxon>
        <taxon>Salpingoeca</taxon>
    </lineage>
</organism>
<dbReference type="InParanoid" id="F2UCT2"/>
<dbReference type="Proteomes" id="UP000007799">
    <property type="component" value="Unassembled WGS sequence"/>
</dbReference>
<name>F2UCT2_SALR5</name>
<keyword evidence="2" id="KW-0732">Signal</keyword>
<evidence type="ECO:0000313" key="4">
    <source>
        <dbReference type="Proteomes" id="UP000007799"/>
    </source>
</evidence>
<gene>
    <name evidence="3" type="ORF">PTSG_06400</name>
</gene>
<feature type="region of interest" description="Disordered" evidence="1">
    <location>
        <begin position="28"/>
        <end position="56"/>
    </location>
</feature>
<dbReference type="GeneID" id="16073864"/>
<dbReference type="OrthoDB" id="540503at2759"/>